<dbReference type="EMBL" id="JBHSED010000070">
    <property type="protein sequence ID" value="MFC4307049.1"/>
    <property type="molecule type" value="Genomic_DNA"/>
</dbReference>
<evidence type="ECO:0000256" key="1">
    <source>
        <dbReference type="SAM" id="Phobius"/>
    </source>
</evidence>
<dbReference type="RefSeq" id="WP_204604217.1">
    <property type="nucleotide sequence ID" value="NZ_JBHSED010000070.1"/>
</dbReference>
<comment type="caution">
    <text evidence="2">The sequence shown here is derived from an EMBL/GenBank/DDBJ whole genome shotgun (WGS) entry which is preliminary data.</text>
</comment>
<keyword evidence="1" id="KW-0812">Transmembrane</keyword>
<dbReference type="Pfam" id="PF06961">
    <property type="entry name" value="DUF1294"/>
    <property type="match status" value="1"/>
</dbReference>
<gene>
    <name evidence="2" type="ORF">ACFO1S_26860</name>
</gene>
<feature type="transmembrane region" description="Helical" evidence="1">
    <location>
        <begin position="39"/>
        <end position="57"/>
    </location>
</feature>
<dbReference type="Proteomes" id="UP001595755">
    <property type="component" value="Unassembled WGS sequence"/>
</dbReference>
<accession>A0ABV8SKZ6</accession>
<evidence type="ECO:0000313" key="3">
    <source>
        <dbReference type="Proteomes" id="UP001595755"/>
    </source>
</evidence>
<dbReference type="InterPro" id="IPR010718">
    <property type="entry name" value="DUF1294"/>
</dbReference>
<organism evidence="2 3">
    <name type="scientific">Cohnella boryungensis</name>
    <dbReference type="NCBI Taxonomy" id="768479"/>
    <lineage>
        <taxon>Bacteria</taxon>
        <taxon>Bacillati</taxon>
        <taxon>Bacillota</taxon>
        <taxon>Bacilli</taxon>
        <taxon>Bacillales</taxon>
        <taxon>Paenibacillaceae</taxon>
        <taxon>Cohnella</taxon>
    </lineage>
</organism>
<sequence length="87" mass="9825">MYVLIGYLLIANAVSLYLMGHDKAQARKRGRRVPERTLFLWALIGGSIGAVAGMRIWRHKTKHPSFVIGMPAIVVAQLLLIVWLFRP</sequence>
<reference evidence="3" key="1">
    <citation type="journal article" date="2019" name="Int. J. Syst. Evol. Microbiol.">
        <title>The Global Catalogue of Microorganisms (GCM) 10K type strain sequencing project: providing services to taxonomists for standard genome sequencing and annotation.</title>
        <authorList>
            <consortium name="The Broad Institute Genomics Platform"/>
            <consortium name="The Broad Institute Genome Sequencing Center for Infectious Disease"/>
            <person name="Wu L."/>
            <person name="Ma J."/>
        </authorList>
    </citation>
    <scope>NUCLEOTIDE SEQUENCE [LARGE SCALE GENOMIC DNA]</scope>
    <source>
        <strain evidence="3">CGMCC 4.1641</strain>
    </source>
</reference>
<evidence type="ECO:0000313" key="2">
    <source>
        <dbReference type="EMBL" id="MFC4307049.1"/>
    </source>
</evidence>
<feature type="transmembrane region" description="Helical" evidence="1">
    <location>
        <begin position="66"/>
        <end position="85"/>
    </location>
</feature>
<keyword evidence="1" id="KW-0472">Membrane</keyword>
<proteinExistence type="predicted"/>
<protein>
    <submittedName>
        <fullName evidence="2">DUF1294 domain-containing protein</fullName>
    </submittedName>
</protein>
<name>A0ABV8SKZ6_9BACL</name>
<keyword evidence="1" id="KW-1133">Transmembrane helix</keyword>
<keyword evidence="3" id="KW-1185">Reference proteome</keyword>